<dbReference type="InterPro" id="IPR018490">
    <property type="entry name" value="cNMP-bd_dom_sf"/>
</dbReference>
<dbReference type="PANTHER" id="PTHR24567:SF74">
    <property type="entry name" value="HTH-TYPE TRANSCRIPTIONAL REGULATOR ARCR"/>
    <property type="match status" value="1"/>
</dbReference>
<dbReference type="Pfam" id="PF13545">
    <property type="entry name" value="HTH_Crp_2"/>
    <property type="match status" value="1"/>
</dbReference>
<dbReference type="InterPro" id="IPR000595">
    <property type="entry name" value="cNMP-bd_dom"/>
</dbReference>
<evidence type="ECO:0000256" key="4">
    <source>
        <dbReference type="SAM" id="MobiDB-lite"/>
    </source>
</evidence>
<evidence type="ECO:0000313" key="7">
    <source>
        <dbReference type="Proteomes" id="UP001293718"/>
    </source>
</evidence>
<name>A0ABU5IQJ4_9BURK</name>
<dbReference type="Pfam" id="PF00027">
    <property type="entry name" value="cNMP_binding"/>
    <property type="match status" value="1"/>
</dbReference>
<feature type="domain" description="HTH crp-type" evidence="5">
    <location>
        <begin position="190"/>
        <end position="238"/>
    </location>
</feature>
<protein>
    <submittedName>
        <fullName evidence="6">Crp/Fnr family transcriptional regulator</fullName>
    </submittedName>
</protein>
<dbReference type="InterPro" id="IPR036390">
    <property type="entry name" value="WH_DNA-bd_sf"/>
</dbReference>
<evidence type="ECO:0000259" key="5">
    <source>
        <dbReference type="SMART" id="SM00419"/>
    </source>
</evidence>
<dbReference type="Proteomes" id="UP001293718">
    <property type="component" value="Unassembled WGS sequence"/>
</dbReference>
<reference evidence="6 7" key="1">
    <citation type="submission" date="2023-11" db="EMBL/GenBank/DDBJ databases">
        <title>Draft genome of Azohydromonas lata strain H1 (DSM1123), a polyhydroxyalkanoate producer.</title>
        <authorList>
            <person name="Traversa D."/>
            <person name="D'Addabbo P."/>
            <person name="Pazzani C."/>
            <person name="Manzari C."/>
            <person name="Chiara M."/>
            <person name="Scrascia M."/>
        </authorList>
    </citation>
    <scope>NUCLEOTIDE SEQUENCE [LARGE SCALE GENOMIC DNA]</scope>
    <source>
        <strain evidence="6 7">H1</strain>
    </source>
</reference>
<accession>A0ABU5IQJ4</accession>
<proteinExistence type="predicted"/>
<dbReference type="SUPFAM" id="SSF51206">
    <property type="entry name" value="cAMP-binding domain-like"/>
    <property type="match status" value="1"/>
</dbReference>
<dbReference type="PANTHER" id="PTHR24567">
    <property type="entry name" value="CRP FAMILY TRANSCRIPTIONAL REGULATORY PROTEIN"/>
    <property type="match status" value="1"/>
</dbReference>
<keyword evidence="3" id="KW-0804">Transcription</keyword>
<dbReference type="SUPFAM" id="SSF46785">
    <property type="entry name" value="Winged helix' DNA-binding domain"/>
    <property type="match status" value="1"/>
</dbReference>
<dbReference type="InterPro" id="IPR036388">
    <property type="entry name" value="WH-like_DNA-bd_sf"/>
</dbReference>
<evidence type="ECO:0000256" key="3">
    <source>
        <dbReference type="ARBA" id="ARBA00023163"/>
    </source>
</evidence>
<evidence type="ECO:0000256" key="2">
    <source>
        <dbReference type="ARBA" id="ARBA00023125"/>
    </source>
</evidence>
<dbReference type="InterPro" id="IPR012318">
    <property type="entry name" value="HTH_CRP"/>
</dbReference>
<dbReference type="InterPro" id="IPR014710">
    <property type="entry name" value="RmlC-like_jellyroll"/>
</dbReference>
<dbReference type="EMBL" id="JAXOJX010000098">
    <property type="protein sequence ID" value="MDZ5461139.1"/>
    <property type="molecule type" value="Genomic_DNA"/>
</dbReference>
<organism evidence="6 7">
    <name type="scientific">Azohydromonas lata</name>
    <dbReference type="NCBI Taxonomy" id="45677"/>
    <lineage>
        <taxon>Bacteria</taxon>
        <taxon>Pseudomonadati</taxon>
        <taxon>Pseudomonadota</taxon>
        <taxon>Betaproteobacteria</taxon>
        <taxon>Burkholderiales</taxon>
        <taxon>Sphaerotilaceae</taxon>
        <taxon>Azohydromonas</taxon>
    </lineage>
</organism>
<evidence type="ECO:0000256" key="1">
    <source>
        <dbReference type="ARBA" id="ARBA00023015"/>
    </source>
</evidence>
<gene>
    <name evidence="6" type="ORF">SM757_31660</name>
</gene>
<keyword evidence="7" id="KW-1185">Reference proteome</keyword>
<feature type="region of interest" description="Disordered" evidence="4">
    <location>
        <begin position="1"/>
        <end position="33"/>
    </location>
</feature>
<keyword evidence="1" id="KW-0805">Transcription regulation</keyword>
<feature type="compositionally biased region" description="Low complexity" evidence="4">
    <location>
        <begin position="1"/>
        <end position="23"/>
    </location>
</feature>
<dbReference type="Gene3D" id="2.60.120.10">
    <property type="entry name" value="Jelly Rolls"/>
    <property type="match status" value="1"/>
</dbReference>
<dbReference type="Gene3D" id="1.10.10.10">
    <property type="entry name" value="Winged helix-like DNA-binding domain superfamily/Winged helix DNA-binding domain"/>
    <property type="match status" value="1"/>
</dbReference>
<keyword evidence="2" id="KW-0238">DNA-binding</keyword>
<dbReference type="RefSeq" id="WP_084268040.1">
    <property type="nucleotide sequence ID" value="NZ_JAXOJX010000098.1"/>
</dbReference>
<comment type="caution">
    <text evidence="6">The sequence shown here is derived from an EMBL/GenBank/DDBJ whole genome shotgun (WGS) entry which is preliminary data.</text>
</comment>
<dbReference type="InterPro" id="IPR050397">
    <property type="entry name" value="Env_Response_Regulators"/>
</dbReference>
<evidence type="ECO:0000313" key="6">
    <source>
        <dbReference type="EMBL" id="MDZ5461139.1"/>
    </source>
</evidence>
<dbReference type="SMART" id="SM00419">
    <property type="entry name" value="HTH_CRP"/>
    <property type="match status" value="1"/>
</dbReference>
<sequence length="271" mass="28291">MHSTLAAAAAPATAPLDAPAQAPRSTRREESDGDAAGNRLLALLLALAPAGALAGLERVALPAGRVLLQRGRPVTQVWFPDDALVSALGVLRNGASLEVALVGAEGLVGWEACLGPLPAAHDAMVQVPGGAWRLPAAALAALCRRLPALQEAVMHASLALLAQAGQIAACNRHHCMEQQVSRWLLTASERLQGPELPMTQERLSALLGVRREGVTECARRLQAGGLIRYARGRIRVLDAAGLAARACECHGVLRGARLQLHGALERLAGAR</sequence>